<comment type="caution">
    <text evidence="1">The sequence shown here is derived from an EMBL/GenBank/DDBJ whole genome shotgun (WGS) entry which is preliminary data.</text>
</comment>
<keyword evidence="2" id="KW-1185">Reference proteome</keyword>
<gene>
    <name evidence="1" type="ORF">MENTE1834_LOCUS37864</name>
</gene>
<name>A0ACB1AEX6_MELEN</name>
<protein>
    <submittedName>
        <fullName evidence="1">Uncharacterized protein</fullName>
    </submittedName>
</protein>
<dbReference type="Proteomes" id="UP001497535">
    <property type="component" value="Unassembled WGS sequence"/>
</dbReference>
<accession>A0ACB1AEX6</accession>
<reference evidence="1" key="1">
    <citation type="submission" date="2023-11" db="EMBL/GenBank/DDBJ databases">
        <authorList>
            <person name="Poullet M."/>
        </authorList>
    </citation>
    <scope>NUCLEOTIDE SEQUENCE</scope>
    <source>
        <strain evidence="1">E1834</strain>
    </source>
</reference>
<dbReference type="EMBL" id="CAVMJV010000080">
    <property type="protein sequence ID" value="CAK5090096.1"/>
    <property type="molecule type" value="Genomic_DNA"/>
</dbReference>
<organism evidence="1 2">
    <name type="scientific">Meloidogyne enterolobii</name>
    <name type="common">Root-knot nematode worm</name>
    <name type="synonym">Meloidogyne mayaguensis</name>
    <dbReference type="NCBI Taxonomy" id="390850"/>
    <lineage>
        <taxon>Eukaryota</taxon>
        <taxon>Metazoa</taxon>
        <taxon>Ecdysozoa</taxon>
        <taxon>Nematoda</taxon>
        <taxon>Chromadorea</taxon>
        <taxon>Rhabditida</taxon>
        <taxon>Tylenchina</taxon>
        <taxon>Tylenchomorpha</taxon>
        <taxon>Tylenchoidea</taxon>
        <taxon>Meloidogynidae</taxon>
        <taxon>Meloidogyninae</taxon>
        <taxon>Meloidogyne</taxon>
    </lineage>
</organism>
<proteinExistence type="predicted"/>
<sequence length="56" mass="6714">MTYCLSSFYYAFFHPFSLVYKPQLNSLFSTSLPREVRDLFLAVFPNDQYCLYLIRS</sequence>
<evidence type="ECO:0000313" key="2">
    <source>
        <dbReference type="Proteomes" id="UP001497535"/>
    </source>
</evidence>
<evidence type="ECO:0000313" key="1">
    <source>
        <dbReference type="EMBL" id="CAK5090096.1"/>
    </source>
</evidence>